<keyword evidence="4" id="KW-1185">Reference proteome</keyword>
<evidence type="ECO:0000256" key="1">
    <source>
        <dbReference type="ARBA" id="ARBA00005564"/>
    </source>
</evidence>
<keyword evidence="2" id="KW-0732">Signal</keyword>
<dbReference type="InterPro" id="IPR050282">
    <property type="entry name" value="Cycloisomerase_2"/>
</dbReference>
<dbReference type="AlphaFoldDB" id="A0A6A6DI44"/>
<feature type="chain" id="PRO_5025427347" evidence="2">
    <location>
        <begin position="19"/>
        <end position="402"/>
    </location>
</feature>
<dbReference type="InterPro" id="IPR015943">
    <property type="entry name" value="WD40/YVTN_repeat-like_dom_sf"/>
</dbReference>
<dbReference type="GO" id="GO:0016853">
    <property type="term" value="F:isomerase activity"/>
    <property type="evidence" value="ECO:0007669"/>
    <property type="project" value="UniProtKB-KW"/>
</dbReference>
<feature type="signal peptide" evidence="2">
    <location>
        <begin position="1"/>
        <end position="18"/>
    </location>
</feature>
<dbReference type="Pfam" id="PF10282">
    <property type="entry name" value="Lactonase"/>
    <property type="match status" value="1"/>
</dbReference>
<evidence type="ECO:0000313" key="3">
    <source>
        <dbReference type="EMBL" id="KAF2178795.1"/>
    </source>
</evidence>
<dbReference type="GO" id="GO:0017057">
    <property type="term" value="F:6-phosphogluconolactonase activity"/>
    <property type="evidence" value="ECO:0007669"/>
    <property type="project" value="TreeGrafter"/>
</dbReference>
<comment type="similarity">
    <text evidence="1">Belongs to the cycloisomerase 2 family.</text>
</comment>
<dbReference type="InterPro" id="IPR019405">
    <property type="entry name" value="Lactonase_7-beta_prop"/>
</dbReference>
<sequence length="402" mass="42171">MLHSHHFFLPLFSGLATAANLYASHYSGTINYLTLTKSSDTAYSLTQTSSTRSGNQLPSWLTYDGEGKALYVSDEVFVGSGTLTSFSIGANGALTQSGKVTTPAGGVANCLYAGANGKGFIANAHYQTSALSTFKLPLNGGQPIQNIKYTMAGRGANPSRQDAPHPHHAFVDPTGGYLLVPDLGADIIRIYSIDKTSGQLTECPNAKLPPGTGPRHGAFWAPPSAAKSSRVRRGNAAAAEGTILFIANELSNTVSGWSVAYPSGGCITLALKQTLTPYSGNSSAPMGTKVGEIKVKDNFLYSSNRNDKKFDPNDSITQYSISSTGSISWVDLTSSYGTYPRTFDINKAGDLVAIGDQTTANVAIVRRVPATGKLTGQVANLRIGAAGTPENEDGVSAVVWAE</sequence>
<dbReference type="EMBL" id="ML994672">
    <property type="protein sequence ID" value="KAF2178795.1"/>
    <property type="molecule type" value="Genomic_DNA"/>
</dbReference>
<accession>A0A6A6DI44</accession>
<dbReference type="OrthoDB" id="9972196at2759"/>
<dbReference type="PANTHER" id="PTHR30344">
    <property type="entry name" value="6-PHOSPHOGLUCONOLACTONASE-RELATED"/>
    <property type="match status" value="1"/>
</dbReference>
<evidence type="ECO:0000256" key="2">
    <source>
        <dbReference type="SAM" id="SignalP"/>
    </source>
</evidence>
<name>A0A6A6DI44_9PEZI</name>
<gene>
    <name evidence="3" type="ORF">K469DRAFT_674969</name>
</gene>
<reference evidence="3" key="1">
    <citation type="journal article" date="2020" name="Stud. Mycol.">
        <title>101 Dothideomycetes genomes: a test case for predicting lifestyles and emergence of pathogens.</title>
        <authorList>
            <person name="Haridas S."/>
            <person name="Albert R."/>
            <person name="Binder M."/>
            <person name="Bloem J."/>
            <person name="Labutti K."/>
            <person name="Salamov A."/>
            <person name="Andreopoulos B."/>
            <person name="Baker S."/>
            <person name="Barry K."/>
            <person name="Bills G."/>
            <person name="Bluhm B."/>
            <person name="Cannon C."/>
            <person name="Castanera R."/>
            <person name="Culley D."/>
            <person name="Daum C."/>
            <person name="Ezra D."/>
            <person name="Gonzalez J."/>
            <person name="Henrissat B."/>
            <person name="Kuo A."/>
            <person name="Liang C."/>
            <person name="Lipzen A."/>
            <person name="Lutzoni F."/>
            <person name="Magnuson J."/>
            <person name="Mondo S."/>
            <person name="Nolan M."/>
            <person name="Ohm R."/>
            <person name="Pangilinan J."/>
            <person name="Park H.-J."/>
            <person name="Ramirez L."/>
            <person name="Alfaro M."/>
            <person name="Sun H."/>
            <person name="Tritt A."/>
            <person name="Yoshinaga Y."/>
            <person name="Zwiers L.-H."/>
            <person name="Turgeon B."/>
            <person name="Goodwin S."/>
            <person name="Spatafora J."/>
            <person name="Crous P."/>
            <person name="Grigoriev I."/>
        </authorList>
    </citation>
    <scope>NUCLEOTIDE SEQUENCE</scope>
    <source>
        <strain evidence="3">CBS 207.26</strain>
    </source>
</reference>
<dbReference type="SUPFAM" id="SSF50974">
    <property type="entry name" value="Nitrous oxide reductase, N-terminal domain"/>
    <property type="match status" value="1"/>
</dbReference>
<protein>
    <submittedName>
        <fullName evidence="3">Putative isomerase YbhE</fullName>
    </submittedName>
</protein>
<dbReference type="InterPro" id="IPR011045">
    <property type="entry name" value="N2O_reductase_N"/>
</dbReference>
<dbReference type="PANTHER" id="PTHR30344:SF1">
    <property type="entry name" value="6-PHOSPHOGLUCONOLACTONASE"/>
    <property type="match status" value="1"/>
</dbReference>
<dbReference type="Proteomes" id="UP000800200">
    <property type="component" value="Unassembled WGS sequence"/>
</dbReference>
<organism evidence="3 4">
    <name type="scientific">Zopfia rhizophila CBS 207.26</name>
    <dbReference type="NCBI Taxonomy" id="1314779"/>
    <lineage>
        <taxon>Eukaryota</taxon>
        <taxon>Fungi</taxon>
        <taxon>Dikarya</taxon>
        <taxon>Ascomycota</taxon>
        <taxon>Pezizomycotina</taxon>
        <taxon>Dothideomycetes</taxon>
        <taxon>Dothideomycetes incertae sedis</taxon>
        <taxon>Zopfiaceae</taxon>
        <taxon>Zopfia</taxon>
    </lineage>
</organism>
<dbReference type="Gene3D" id="2.130.10.10">
    <property type="entry name" value="YVTN repeat-like/Quinoprotein amine dehydrogenase"/>
    <property type="match status" value="1"/>
</dbReference>
<evidence type="ECO:0000313" key="4">
    <source>
        <dbReference type="Proteomes" id="UP000800200"/>
    </source>
</evidence>
<keyword evidence="3" id="KW-0413">Isomerase</keyword>
<proteinExistence type="inferred from homology"/>